<dbReference type="PANTHER" id="PTHR42801">
    <property type="entry name" value="THIOREDOXIN-DEPENDENT PEROXIDE REDUCTASE"/>
    <property type="match status" value="1"/>
</dbReference>
<dbReference type="Gene3D" id="3.40.30.10">
    <property type="entry name" value="Glutaredoxin"/>
    <property type="match status" value="1"/>
</dbReference>
<gene>
    <name evidence="16" type="ORF">OU798_15560</name>
</gene>
<dbReference type="PROSITE" id="PS51352">
    <property type="entry name" value="THIOREDOXIN_2"/>
    <property type="match status" value="1"/>
</dbReference>
<organism evidence="16 17">
    <name type="scientific">Draconibacterium aestuarii</name>
    <dbReference type="NCBI Taxonomy" id="2998507"/>
    <lineage>
        <taxon>Bacteria</taxon>
        <taxon>Pseudomonadati</taxon>
        <taxon>Bacteroidota</taxon>
        <taxon>Bacteroidia</taxon>
        <taxon>Marinilabiliales</taxon>
        <taxon>Prolixibacteraceae</taxon>
        <taxon>Draconibacterium</taxon>
    </lineage>
</organism>
<comment type="catalytic activity">
    <reaction evidence="12">
        <text>a hydroperoxide + [thioredoxin]-dithiol = an alcohol + [thioredoxin]-disulfide + H2O</text>
        <dbReference type="Rhea" id="RHEA:62620"/>
        <dbReference type="Rhea" id="RHEA-COMP:10698"/>
        <dbReference type="Rhea" id="RHEA-COMP:10700"/>
        <dbReference type="ChEBI" id="CHEBI:15377"/>
        <dbReference type="ChEBI" id="CHEBI:29950"/>
        <dbReference type="ChEBI" id="CHEBI:30879"/>
        <dbReference type="ChEBI" id="CHEBI:35924"/>
        <dbReference type="ChEBI" id="CHEBI:50058"/>
        <dbReference type="EC" id="1.11.1.24"/>
    </reaction>
</comment>
<evidence type="ECO:0000256" key="10">
    <source>
        <dbReference type="ARBA" id="ARBA00038489"/>
    </source>
</evidence>
<evidence type="ECO:0000256" key="5">
    <source>
        <dbReference type="ARBA" id="ARBA00022862"/>
    </source>
</evidence>
<dbReference type="InterPro" id="IPR013766">
    <property type="entry name" value="Thioredoxin_domain"/>
</dbReference>
<keyword evidence="7" id="KW-1015">Disulfide bond</keyword>
<evidence type="ECO:0000259" key="15">
    <source>
        <dbReference type="PROSITE" id="PS51352"/>
    </source>
</evidence>
<dbReference type="SUPFAM" id="SSF52833">
    <property type="entry name" value="Thioredoxin-like"/>
    <property type="match status" value="1"/>
</dbReference>
<evidence type="ECO:0000256" key="9">
    <source>
        <dbReference type="ARBA" id="ARBA00032824"/>
    </source>
</evidence>
<feature type="domain" description="Thioredoxin" evidence="15">
    <location>
        <begin position="23"/>
        <end position="187"/>
    </location>
</feature>
<keyword evidence="8" id="KW-0676">Redox-active center</keyword>
<evidence type="ECO:0000256" key="11">
    <source>
        <dbReference type="ARBA" id="ARBA00042639"/>
    </source>
</evidence>
<dbReference type="InterPro" id="IPR036249">
    <property type="entry name" value="Thioredoxin-like_sf"/>
</dbReference>
<dbReference type="PANTHER" id="PTHR42801:SF4">
    <property type="entry name" value="AHPC_TSA FAMILY PROTEIN"/>
    <property type="match status" value="1"/>
</dbReference>
<evidence type="ECO:0000256" key="7">
    <source>
        <dbReference type="ARBA" id="ARBA00023157"/>
    </source>
</evidence>
<evidence type="ECO:0000256" key="13">
    <source>
        <dbReference type="PIRSR" id="PIRSR000239-1"/>
    </source>
</evidence>
<dbReference type="GO" id="GO:0045454">
    <property type="term" value="P:cell redox homeostasis"/>
    <property type="evidence" value="ECO:0007669"/>
    <property type="project" value="TreeGrafter"/>
</dbReference>
<protein>
    <recommendedName>
        <fullName evidence="3">thioredoxin-dependent peroxiredoxin</fullName>
        <ecNumber evidence="3">1.11.1.24</ecNumber>
    </recommendedName>
    <alternativeName>
        <fullName evidence="9">Thioredoxin peroxidase</fullName>
    </alternativeName>
    <alternativeName>
        <fullName evidence="11">Thioredoxin-dependent peroxiredoxin Bcp</fullName>
    </alternativeName>
</protein>
<dbReference type="Proteomes" id="UP001145087">
    <property type="component" value="Unassembled WGS sequence"/>
</dbReference>
<comment type="similarity">
    <text evidence="10">Belongs to the peroxiredoxin family. BCP/PrxQ subfamily.</text>
</comment>
<name>A0A9X3J7Q5_9BACT</name>
<dbReference type="InterPro" id="IPR000866">
    <property type="entry name" value="AhpC/TSA"/>
</dbReference>
<dbReference type="GO" id="GO:0034599">
    <property type="term" value="P:cellular response to oxidative stress"/>
    <property type="evidence" value="ECO:0007669"/>
    <property type="project" value="TreeGrafter"/>
</dbReference>
<dbReference type="InterPro" id="IPR024706">
    <property type="entry name" value="Peroxiredoxin_AhpC-typ"/>
</dbReference>
<evidence type="ECO:0000256" key="1">
    <source>
        <dbReference type="ARBA" id="ARBA00003330"/>
    </source>
</evidence>
<feature type="signal peptide" evidence="14">
    <location>
        <begin position="1"/>
        <end position="20"/>
    </location>
</feature>
<keyword evidence="17" id="KW-1185">Reference proteome</keyword>
<keyword evidence="14" id="KW-0732">Signal</keyword>
<evidence type="ECO:0000256" key="12">
    <source>
        <dbReference type="ARBA" id="ARBA00049091"/>
    </source>
</evidence>
<reference evidence="16" key="1">
    <citation type="submission" date="2022-11" db="EMBL/GenBank/DDBJ databases">
        <title>Marilongibacter aestuarii gen. nov., sp. nov., isolated from tidal flat sediment.</title>
        <authorList>
            <person name="Jiayan W."/>
        </authorList>
    </citation>
    <scope>NUCLEOTIDE SEQUENCE</scope>
    <source>
        <strain evidence="16">Z1-6</strain>
    </source>
</reference>
<feature type="active site" description="Cysteine sulfenic acid (-SOH) intermediate; for peroxidase activity" evidence="13">
    <location>
        <position position="66"/>
    </location>
</feature>
<evidence type="ECO:0000256" key="2">
    <source>
        <dbReference type="ARBA" id="ARBA00011245"/>
    </source>
</evidence>
<comment type="function">
    <text evidence="1">Thiol-specific peroxidase that catalyzes the reduction of hydrogen peroxide and organic hydroperoxides to water and alcohols, respectively. Plays a role in cell protection against oxidative stress by detoxifying peroxides and as sensor of hydrogen peroxide-mediated signaling events.</text>
</comment>
<keyword evidence="5" id="KW-0049">Antioxidant</keyword>
<accession>A0A9X3J7Q5</accession>
<dbReference type="CDD" id="cd03017">
    <property type="entry name" value="PRX_BCP"/>
    <property type="match status" value="1"/>
</dbReference>
<evidence type="ECO:0000256" key="4">
    <source>
        <dbReference type="ARBA" id="ARBA00022559"/>
    </source>
</evidence>
<comment type="subunit">
    <text evidence="2">Monomer.</text>
</comment>
<evidence type="ECO:0000256" key="14">
    <source>
        <dbReference type="SAM" id="SignalP"/>
    </source>
</evidence>
<dbReference type="GO" id="GO:0005737">
    <property type="term" value="C:cytoplasm"/>
    <property type="evidence" value="ECO:0007669"/>
    <property type="project" value="TreeGrafter"/>
</dbReference>
<dbReference type="AlphaFoldDB" id="A0A9X3J7Q5"/>
<keyword evidence="6" id="KW-0560">Oxidoreductase</keyword>
<keyword evidence="4" id="KW-0575">Peroxidase</keyword>
<evidence type="ECO:0000256" key="8">
    <source>
        <dbReference type="ARBA" id="ARBA00023284"/>
    </source>
</evidence>
<evidence type="ECO:0000313" key="17">
    <source>
        <dbReference type="Proteomes" id="UP001145087"/>
    </source>
</evidence>
<evidence type="ECO:0000256" key="6">
    <source>
        <dbReference type="ARBA" id="ARBA00023002"/>
    </source>
</evidence>
<dbReference type="EC" id="1.11.1.24" evidence="3"/>
<feature type="chain" id="PRO_5040853657" description="thioredoxin-dependent peroxiredoxin" evidence="14">
    <location>
        <begin position="21"/>
        <end position="187"/>
    </location>
</feature>
<dbReference type="Pfam" id="PF00578">
    <property type="entry name" value="AhpC-TSA"/>
    <property type="match status" value="1"/>
</dbReference>
<dbReference type="RefSeq" id="WP_343334099.1">
    <property type="nucleotide sequence ID" value="NZ_JAPOHD010000029.1"/>
</dbReference>
<evidence type="ECO:0000313" key="16">
    <source>
        <dbReference type="EMBL" id="MCY1721771.1"/>
    </source>
</evidence>
<dbReference type="InterPro" id="IPR050924">
    <property type="entry name" value="Peroxiredoxin_BCP/PrxQ"/>
</dbReference>
<proteinExistence type="inferred from homology"/>
<dbReference type="PIRSF" id="PIRSF000239">
    <property type="entry name" value="AHPC"/>
    <property type="match status" value="1"/>
</dbReference>
<comment type="caution">
    <text evidence="16">The sequence shown here is derived from an EMBL/GenBank/DDBJ whole genome shotgun (WGS) entry which is preliminary data.</text>
</comment>
<dbReference type="GO" id="GO:0008379">
    <property type="term" value="F:thioredoxin peroxidase activity"/>
    <property type="evidence" value="ECO:0007669"/>
    <property type="project" value="TreeGrafter"/>
</dbReference>
<evidence type="ECO:0000256" key="3">
    <source>
        <dbReference type="ARBA" id="ARBA00013017"/>
    </source>
</evidence>
<sequence length="187" mass="20555">MKIKLALLALVLGIGMNTFSQELNVGDKAPVFKTLADDGSTWDISKHVGGNYIVVYFYPAAMTGGCTKQACAYRDLKTEIESTDAIVVGISGDNVQGLKLFKKAHDLNFPLLSDESGEIARKFGVPLRDGGTITREIDGQNYNLIRGNTASRWTFIIDKKGNIVYKNTEVDASKDTREILEFIKNNS</sequence>
<dbReference type="EMBL" id="JAPOHD010000029">
    <property type="protein sequence ID" value="MCY1721771.1"/>
    <property type="molecule type" value="Genomic_DNA"/>
</dbReference>